<dbReference type="RefSeq" id="WP_261969150.1">
    <property type="nucleotide sequence ID" value="NZ_JAHHZF010000006.1"/>
</dbReference>
<dbReference type="EMBL" id="JAHHZF010000006">
    <property type="protein sequence ID" value="MBT9290560.1"/>
    <property type="molecule type" value="Genomic_DNA"/>
</dbReference>
<evidence type="ECO:0000313" key="6">
    <source>
        <dbReference type="Proteomes" id="UP000766595"/>
    </source>
</evidence>
<dbReference type="InterPro" id="IPR011042">
    <property type="entry name" value="6-blade_b-propeller_TolB-like"/>
</dbReference>
<sequence>MSKPDLIVALGERRYAVERPWPQGPEARALKGITDVAVDSRGQVLVYQRIDSLVDAPIDPVAVFDAAGQCVGAWGRDAVVDAHSLSVAPDGRILLIDRDAHQVLIFDADFRPLGSLGERHGPNRPFNHPTDVAVAPSGDIYVADGYGAAHVHRFDATGRLIQTWGRPGRGPGEFTTPHGIAVLADGRVLVGDRENDRVQVFTPEGAFLAAWGDFFHPMDIHVDATGLVHVTDQIPRLSLLSPDGALLGRCRPVLNGAHGMSSDTAGNLYLAEMVPNRVTRLRRLG</sequence>
<keyword evidence="3" id="KW-0325">Glycoprotein</keyword>
<feature type="repeat" description="NHL" evidence="4">
    <location>
        <begin position="165"/>
        <end position="204"/>
    </location>
</feature>
<dbReference type="AlphaFoldDB" id="A0A947D4D8"/>
<keyword evidence="2" id="KW-0677">Repeat</keyword>
<organism evidence="5 6">
    <name type="scientific">Prosthecodimorpha staleyi</name>
    <dbReference type="NCBI Taxonomy" id="2840188"/>
    <lineage>
        <taxon>Bacteria</taxon>
        <taxon>Pseudomonadati</taxon>
        <taxon>Pseudomonadota</taxon>
        <taxon>Alphaproteobacteria</taxon>
        <taxon>Hyphomicrobiales</taxon>
        <taxon>Ancalomicrobiaceae</taxon>
        <taxon>Prosthecodimorpha</taxon>
    </lineage>
</organism>
<dbReference type="Gene3D" id="2.120.10.30">
    <property type="entry name" value="TolB, C-terminal domain"/>
    <property type="match status" value="1"/>
</dbReference>
<evidence type="ECO:0000313" key="5">
    <source>
        <dbReference type="EMBL" id="MBT9290560.1"/>
    </source>
</evidence>
<dbReference type="PROSITE" id="PS51125">
    <property type="entry name" value="NHL"/>
    <property type="match status" value="2"/>
</dbReference>
<dbReference type="PANTHER" id="PTHR10680">
    <property type="entry name" value="PEPTIDYL-GLYCINE ALPHA-AMIDATING MONOOXYGENASE"/>
    <property type="match status" value="1"/>
</dbReference>
<evidence type="ECO:0008006" key="7">
    <source>
        <dbReference type="Google" id="ProtNLM"/>
    </source>
</evidence>
<feature type="repeat" description="NHL" evidence="4">
    <location>
        <begin position="113"/>
        <end position="157"/>
    </location>
</feature>
<evidence type="ECO:0000256" key="2">
    <source>
        <dbReference type="ARBA" id="ARBA00022737"/>
    </source>
</evidence>
<reference evidence="5 6" key="1">
    <citation type="submission" date="2021-06" db="EMBL/GenBank/DDBJ databases">
        <authorList>
            <person name="Grouzdev D.S."/>
            <person name="Koziaeva V."/>
        </authorList>
    </citation>
    <scope>NUCLEOTIDE SEQUENCE [LARGE SCALE GENOMIC DNA]</scope>
    <source>
        <strain evidence="5 6">22</strain>
    </source>
</reference>
<accession>A0A947D4D8</accession>
<proteinExistence type="predicted"/>
<keyword evidence="6" id="KW-1185">Reference proteome</keyword>
<evidence type="ECO:0000256" key="1">
    <source>
        <dbReference type="ARBA" id="ARBA00022729"/>
    </source>
</evidence>
<evidence type="ECO:0000256" key="3">
    <source>
        <dbReference type="ARBA" id="ARBA00023180"/>
    </source>
</evidence>
<gene>
    <name evidence="5" type="ORF">KL771_13905</name>
</gene>
<dbReference type="Proteomes" id="UP000766595">
    <property type="component" value="Unassembled WGS sequence"/>
</dbReference>
<dbReference type="InterPro" id="IPR001258">
    <property type="entry name" value="NHL_repeat"/>
</dbReference>
<protein>
    <recommendedName>
        <fullName evidence="7">Peptidylamidoglycolate lyase</fullName>
    </recommendedName>
</protein>
<dbReference type="Pfam" id="PF01436">
    <property type="entry name" value="NHL"/>
    <property type="match status" value="2"/>
</dbReference>
<keyword evidence="1" id="KW-0732">Signal</keyword>
<comment type="caution">
    <text evidence="5">The sequence shown here is derived from an EMBL/GenBank/DDBJ whole genome shotgun (WGS) entry which is preliminary data.</text>
</comment>
<name>A0A947D4D8_9HYPH</name>
<evidence type="ECO:0000256" key="4">
    <source>
        <dbReference type="PROSITE-ProRule" id="PRU00504"/>
    </source>
</evidence>
<dbReference type="SUPFAM" id="SSF63829">
    <property type="entry name" value="Calcium-dependent phosphotriesterase"/>
    <property type="match status" value="1"/>
</dbReference>